<gene>
    <name evidence="1" type="ORF">D7032_16270</name>
</gene>
<dbReference type="RefSeq" id="WP_025011861.1">
    <property type="nucleotide sequence ID" value="NZ_AP024610.1"/>
</dbReference>
<organism evidence="1">
    <name type="scientific">Shewanella algae</name>
    <dbReference type="NCBI Taxonomy" id="38313"/>
    <lineage>
        <taxon>Bacteria</taxon>
        <taxon>Pseudomonadati</taxon>
        <taxon>Pseudomonadota</taxon>
        <taxon>Gammaproteobacteria</taxon>
        <taxon>Alteromonadales</taxon>
        <taxon>Shewanellaceae</taxon>
        <taxon>Shewanella</taxon>
    </lineage>
</organism>
<proteinExistence type="predicted"/>
<dbReference type="Pfam" id="PF11008">
    <property type="entry name" value="DUF2846"/>
    <property type="match status" value="1"/>
</dbReference>
<evidence type="ECO:0000313" key="1">
    <source>
        <dbReference type="EMBL" id="QQO84663.1"/>
    </source>
</evidence>
<dbReference type="AlphaFoldDB" id="A0A7T8EE27"/>
<accession>A0A7T8EE27</accession>
<dbReference type="EMBL" id="CP032664">
    <property type="protein sequence ID" value="QQO84663.1"/>
    <property type="molecule type" value="Genomic_DNA"/>
</dbReference>
<dbReference type="InterPro" id="IPR016596">
    <property type="entry name" value="UCP012335"/>
</dbReference>
<protein>
    <submittedName>
        <fullName evidence="1">DUF2846 domain-containing protein</fullName>
    </submittedName>
</protein>
<dbReference type="PIRSF" id="PIRSF012335">
    <property type="entry name" value="UCP012335"/>
    <property type="match status" value="1"/>
</dbReference>
<reference evidence="1" key="1">
    <citation type="submission" date="2018-09" db="EMBL/GenBank/DDBJ databases">
        <title>Genome sequencing and analysis.</title>
        <authorList>
            <person name="Huang Y.-T."/>
        </authorList>
    </citation>
    <scope>NUCLEOTIDE SEQUENCE</scope>
    <source>
        <strain evidence="1">HIDE</strain>
    </source>
</reference>
<dbReference type="InterPro" id="IPR022548">
    <property type="entry name" value="DUF2846"/>
</dbReference>
<dbReference type="GeneID" id="93810267"/>
<dbReference type="PROSITE" id="PS51257">
    <property type="entry name" value="PROKAR_LIPOPROTEIN"/>
    <property type="match status" value="1"/>
</dbReference>
<name>A0A7T8EE27_9GAMM</name>
<sequence>MKFKLLLIFCVSMLFAGCASVPTESTEVTNKAKQFTTPSDGHAGLYIYRHGNLGGALKKDVFVDGDCIGETAPNIFFYHEVKGGQKHTISTESEFSPNDLVLETETGRNYFIKQYIKLGVFVGGAGLEHVEDKKGKEVVTKLDMAKKGRCSK</sequence>